<keyword evidence="2 8" id="KW-0436">Ligase</keyword>
<dbReference type="PANTHER" id="PTHR43555">
    <property type="entry name" value="PHOSPHORIBOSYLFORMYLGLYCINAMIDINE SYNTHASE SUBUNIT PURL"/>
    <property type="match status" value="1"/>
</dbReference>
<comment type="subcellular location">
    <subcellularLocation>
        <location evidence="8">Cytoplasm</location>
    </subcellularLocation>
</comment>
<dbReference type="CDD" id="cd02204">
    <property type="entry name" value="PurL_repeat2"/>
    <property type="match status" value="1"/>
</dbReference>
<dbReference type="NCBIfam" id="TIGR01736">
    <property type="entry name" value="FGAM_synth_II"/>
    <property type="match status" value="1"/>
</dbReference>
<feature type="binding site" evidence="8">
    <location>
        <position position="772"/>
    </location>
    <ligand>
        <name>substrate</name>
    </ligand>
</feature>
<dbReference type="InterPro" id="IPR016188">
    <property type="entry name" value="PurM-like_N"/>
</dbReference>
<dbReference type="PANTHER" id="PTHR43555:SF1">
    <property type="entry name" value="PHOSPHORIBOSYLFORMYLGLYCINAMIDINE SYNTHASE SUBUNIT PURL"/>
    <property type="match status" value="1"/>
</dbReference>
<comment type="subunit">
    <text evidence="8">Monomer. Part of the FGAM synthase complex composed of 1 PurL, 1 PurQ and 2 PurS subunits.</text>
</comment>
<comment type="pathway">
    <text evidence="8">Purine metabolism; IMP biosynthesis via de novo pathway; 5-amino-1-(5-phospho-D-ribosyl)imidazole from N(2)-formyl-N(1)-(5-phospho-D-ribosyl)glycinamide: step 1/2.</text>
</comment>
<evidence type="ECO:0000259" key="9">
    <source>
        <dbReference type="Pfam" id="PF00586"/>
    </source>
</evidence>
<dbReference type="GO" id="GO:0006189">
    <property type="term" value="P:'de novo' IMP biosynthetic process"/>
    <property type="evidence" value="ECO:0007669"/>
    <property type="project" value="UniProtKB-UniRule"/>
</dbReference>
<feature type="active site" description="Proton acceptor" evidence="8">
    <location>
        <position position="315"/>
    </location>
</feature>
<comment type="catalytic activity">
    <reaction evidence="8">
        <text>N(2)-formyl-N(1)-(5-phospho-beta-D-ribosyl)glycinamide + L-glutamine + ATP + H2O = 2-formamido-N(1)-(5-O-phospho-beta-D-ribosyl)acetamidine + L-glutamate + ADP + phosphate + H(+)</text>
        <dbReference type="Rhea" id="RHEA:17129"/>
        <dbReference type="ChEBI" id="CHEBI:15377"/>
        <dbReference type="ChEBI" id="CHEBI:15378"/>
        <dbReference type="ChEBI" id="CHEBI:29985"/>
        <dbReference type="ChEBI" id="CHEBI:30616"/>
        <dbReference type="ChEBI" id="CHEBI:43474"/>
        <dbReference type="ChEBI" id="CHEBI:58359"/>
        <dbReference type="ChEBI" id="CHEBI:147286"/>
        <dbReference type="ChEBI" id="CHEBI:147287"/>
        <dbReference type="ChEBI" id="CHEBI:456216"/>
        <dbReference type="EC" id="6.3.5.3"/>
    </reaction>
</comment>
<dbReference type="Gene3D" id="3.30.1280.10">
    <property type="entry name" value="Phosphoribosylformylglycinamidine synthase subunit PurS"/>
    <property type="match status" value="1"/>
</dbReference>
<dbReference type="InterPro" id="IPR041609">
    <property type="entry name" value="PurL_linker"/>
</dbReference>
<accession>A0A5C6FC50</accession>
<dbReference type="Pfam" id="PF00586">
    <property type="entry name" value="AIRS"/>
    <property type="match status" value="1"/>
</dbReference>
<dbReference type="Proteomes" id="UP000317977">
    <property type="component" value="Unassembled WGS sequence"/>
</dbReference>
<keyword evidence="6 8" id="KW-0067">ATP-binding</keyword>
<evidence type="ECO:0000256" key="8">
    <source>
        <dbReference type="HAMAP-Rule" id="MF_00420"/>
    </source>
</evidence>
<feature type="domain" description="PurM-like C-terminal" evidence="10">
    <location>
        <begin position="816"/>
        <end position="960"/>
    </location>
</feature>
<evidence type="ECO:0000256" key="7">
    <source>
        <dbReference type="ARBA" id="ARBA00022842"/>
    </source>
</evidence>
<dbReference type="Pfam" id="PF22689">
    <property type="entry name" value="FGAR-AT_PurM_N-like"/>
    <property type="match status" value="1"/>
</dbReference>
<dbReference type="InterPro" id="IPR036921">
    <property type="entry name" value="PurM-like_N_sf"/>
</dbReference>
<dbReference type="RefSeq" id="WP_146532972.1">
    <property type="nucleotide sequence ID" value="NZ_SJPX01000001.1"/>
</dbReference>
<evidence type="ECO:0000256" key="3">
    <source>
        <dbReference type="ARBA" id="ARBA00022723"/>
    </source>
</evidence>
<feature type="binding site" evidence="8">
    <location>
        <position position="769"/>
    </location>
    <ligand>
        <name>ATP</name>
        <dbReference type="ChEBI" id="CHEBI:30616"/>
    </ligand>
</feature>
<dbReference type="InterPro" id="IPR010074">
    <property type="entry name" value="PRibForGlyAmidine_synth_PurL"/>
</dbReference>
<dbReference type="AlphaFoldDB" id="A0A5C6FC50"/>
<protein>
    <recommendedName>
        <fullName evidence="8">Phosphoribosylformylglycinamidine synthase subunit PurL</fullName>
        <shortName evidence="8">FGAM synthase</shortName>
        <ecNumber evidence="8">6.3.5.3</ecNumber>
    </recommendedName>
    <alternativeName>
        <fullName evidence="8">Formylglycinamide ribonucleotide amidotransferase subunit II</fullName>
        <shortName evidence="8">FGAR amidotransferase II</shortName>
        <shortName evidence="8">FGAR-AT II</shortName>
    </alternativeName>
    <alternativeName>
        <fullName evidence="8">Glutamine amidotransferase PurL</fullName>
    </alternativeName>
    <alternativeName>
        <fullName evidence="8">Phosphoribosylformylglycinamidine synthase subunit II</fullName>
    </alternativeName>
</protein>
<reference evidence="13 14" key="1">
    <citation type="submission" date="2019-02" db="EMBL/GenBank/DDBJ databases">
        <title>Deep-cultivation of Planctomycetes and their phenomic and genomic characterization uncovers novel biology.</title>
        <authorList>
            <person name="Wiegand S."/>
            <person name="Jogler M."/>
            <person name="Boedeker C."/>
            <person name="Pinto D."/>
            <person name="Vollmers J."/>
            <person name="Rivas-Marin E."/>
            <person name="Kohn T."/>
            <person name="Peeters S.H."/>
            <person name="Heuer A."/>
            <person name="Rast P."/>
            <person name="Oberbeckmann S."/>
            <person name="Bunk B."/>
            <person name="Jeske O."/>
            <person name="Meyerdierks A."/>
            <person name="Storesund J.E."/>
            <person name="Kallscheuer N."/>
            <person name="Luecker S."/>
            <person name="Lage O.M."/>
            <person name="Pohl T."/>
            <person name="Merkel B.J."/>
            <person name="Hornburger P."/>
            <person name="Mueller R.-W."/>
            <person name="Bruemmer F."/>
            <person name="Labrenz M."/>
            <person name="Spormann A.M."/>
            <person name="Op Den Camp H."/>
            <person name="Overmann J."/>
            <person name="Amann R."/>
            <person name="Jetten M.S.M."/>
            <person name="Mascher T."/>
            <person name="Medema M.H."/>
            <person name="Devos D.P."/>
            <person name="Kaster A.-K."/>
            <person name="Ovreas L."/>
            <person name="Rohde M."/>
            <person name="Galperin M.Y."/>
            <person name="Jogler C."/>
        </authorList>
    </citation>
    <scope>NUCLEOTIDE SEQUENCE [LARGE SCALE GENOMIC DNA]</scope>
    <source>
        <strain evidence="13 14">Poly59</strain>
    </source>
</reference>
<keyword evidence="5 8" id="KW-0658">Purine biosynthesis</keyword>
<dbReference type="Gene3D" id="3.30.1330.10">
    <property type="entry name" value="PurM-like, N-terminal domain"/>
    <property type="match status" value="2"/>
</dbReference>
<dbReference type="GO" id="GO:0005524">
    <property type="term" value="F:ATP binding"/>
    <property type="evidence" value="ECO:0007669"/>
    <property type="project" value="UniProtKB-UniRule"/>
</dbReference>
<evidence type="ECO:0000256" key="1">
    <source>
        <dbReference type="ARBA" id="ARBA00022490"/>
    </source>
</evidence>
<evidence type="ECO:0000256" key="6">
    <source>
        <dbReference type="ARBA" id="ARBA00022840"/>
    </source>
</evidence>
<name>A0A5C6FC50_9BACT</name>
<evidence type="ECO:0000256" key="5">
    <source>
        <dbReference type="ARBA" id="ARBA00022755"/>
    </source>
</evidence>
<keyword evidence="7 8" id="KW-0460">Magnesium</keyword>
<evidence type="ECO:0000259" key="12">
    <source>
        <dbReference type="Pfam" id="PF22689"/>
    </source>
</evidence>
<gene>
    <name evidence="8 13" type="primary">purL</name>
    <name evidence="13" type="ORF">Poly59_11070</name>
</gene>
<evidence type="ECO:0000259" key="10">
    <source>
        <dbReference type="Pfam" id="PF02769"/>
    </source>
</evidence>
<keyword evidence="4 8" id="KW-0547">Nucleotide-binding</keyword>
<dbReference type="EC" id="6.3.5.3" evidence="8"/>
<evidence type="ECO:0000313" key="14">
    <source>
        <dbReference type="Proteomes" id="UP000317977"/>
    </source>
</evidence>
<dbReference type="GO" id="GO:0004642">
    <property type="term" value="F:phosphoribosylformylglycinamidine synthase activity"/>
    <property type="evidence" value="ECO:0007669"/>
    <property type="project" value="UniProtKB-UniRule"/>
</dbReference>
<dbReference type="EMBL" id="SJPX01000001">
    <property type="protein sequence ID" value="TWU58197.1"/>
    <property type="molecule type" value="Genomic_DNA"/>
</dbReference>
<dbReference type="Gene3D" id="3.90.650.10">
    <property type="entry name" value="PurM-like C-terminal domain"/>
    <property type="match status" value="2"/>
</dbReference>
<dbReference type="InterPro" id="IPR036676">
    <property type="entry name" value="PurM-like_C_sf"/>
</dbReference>
<dbReference type="CDD" id="cd02203">
    <property type="entry name" value="PurL_repeat1"/>
    <property type="match status" value="1"/>
</dbReference>
<feature type="binding site" evidence="8">
    <location>
        <position position="313"/>
    </location>
    <ligand>
        <name>Mg(2+)</name>
        <dbReference type="ChEBI" id="CHEBI:18420"/>
        <label>1</label>
    </ligand>
</feature>
<dbReference type="OrthoDB" id="9804441at2"/>
<evidence type="ECO:0000256" key="2">
    <source>
        <dbReference type="ARBA" id="ARBA00022598"/>
    </source>
</evidence>
<sequence length="985" mass="105412">MPLWQIDIYPAENQVDREAIRTTEEIAELGLGKNVSVAFARGFLVQGNFGAEEAARLAGTLLSDSITEHSVVAIAGQDILNEPPGTQTVQVNVLPKPGVMDPVAYSTLGAARDAGFAVDAVRTMRKYWIGGVDDASLDSICRRALSNDAIEQVVVGPLEMDQLDVGSPSDFKLVTIPIRELDDEGLTKLSKDGQLYLTLVEMQTIRAHFAKIGRDPTDIELESVAQTWSEHCSHKTLAGRIAYQGPGYEGHGADGAPMADKRQYENMLKETIFAATQQIRKTLGDDDWCVSVFKDNAGIVTFDDEYHVCFKVETHNHPSALEPYGGANTGIGGVIRDPMGTGMGAKPICNTDVFCFAPPDTAVDSLPPGILHPRRVMKGVVSGVRDYGNRMGIPTVNGAVYFDKRYLGNPLVYCGNAGLIPVGMEEKEVKADDLIVAIGGRTGRDGIHGATFSSAELTSESESLSGGAVQIGNAITEKMVLDVLIQARDRGLFNAVTDCGAGGFSSAVGEMGEHLGAEVWLDKAPLKYDGLTYTEIWISEAQERMVFAVPQDKWDELRQLCESEGVEAAAIGRFVPTGRLLLTYQGHTVGDVAMQFLHDGRPPIIRDAVYTPPETQPLDLPAMSADDHRTALLAIMGSLNVASKQWVIRQYDHEVQGGSVVKPLVGPLCDGPGDAAVVRPRMQSRRGLVLSCGMNPHYGDFDTYHMATSAIDEAMRNAVAVGADPSKIAILDNFCWGYTDRAETLGSLVRAAIACQDMAVTLGTPFISGKDSLNNEFSYFESDGTKQTISIPPSLLISAMGQIDDIGKAVTMDAKEVGNVVYLVGETKSELGGSHLSLVQDLAGGQVPTVDANVAKATFAAMHAAIMSGQVRACHDLSEGGLAVSATEMAMAGTLGMQIDIAAVCDSGLSSSEVLFSESNTRFLVEVSADAADEFEKSLSNHSVPVARLGTIEADERMIVMQGDDVVLDVTTADAKEAWQKPLAW</sequence>
<keyword evidence="14" id="KW-1185">Reference proteome</keyword>
<dbReference type="InterPro" id="IPR055181">
    <property type="entry name" value="FGAR-AT_PurM_N-like"/>
</dbReference>
<evidence type="ECO:0000313" key="13">
    <source>
        <dbReference type="EMBL" id="TWU58197.1"/>
    </source>
</evidence>
<comment type="similarity">
    <text evidence="8">Belongs to the FGAMS family.</text>
</comment>
<comment type="caution">
    <text evidence="8">Lacks conserved residue(s) required for the propagation of feature annotation.</text>
</comment>
<dbReference type="InterPro" id="IPR010918">
    <property type="entry name" value="PurM-like_C_dom"/>
</dbReference>
<keyword evidence="1 8" id="KW-0963">Cytoplasm</keyword>
<feature type="domain" description="Phosphoribosylformylglycinamidine synthase linker" evidence="11">
    <location>
        <begin position="186"/>
        <end position="235"/>
    </location>
</feature>
<feature type="binding site" evidence="8">
    <location>
        <position position="311"/>
    </location>
    <ligand>
        <name>ATP</name>
        <dbReference type="ChEBI" id="CHEBI:30616"/>
    </ligand>
</feature>
<dbReference type="SUPFAM" id="SSF55326">
    <property type="entry name" value="PurM N-terminal domain-like"/>
    <property type="match status" value="2"/>
</dbReference>
<feature type="domain" description="PurM-like C-terminal" evidence="10">
    <location>
        <begin position="430"/>
        <end position="580"/>
    </location>
</feature>
<comment type="function">
    <text evidence="8">Part of the phosphoribosylformylglycinamidine synthase complex involved in the purines biosynthetic pathway. Catalyzes the ATP-dependent conversion of formylglycinamide ribonucleotide (FGAR) and glutamine to yield formylglycinamidine ribonucleotide (FGAM) and glutamate. The FGAM synthase complex is composed of three subunits. PurQ produces an ammonia molecule by converting glutamine to glutamate. PurL transfers the ammonia molecule to FGAR to form FGAM in an ATP-dependent manner. PurS interacts with PurQ and PurL and is thought to assist in the transfer of the ammonia molecule from PurQ to PurL.</text>
</comment>
<feature type="binding site" evidence="8">
    <location>
        <position position="470"/>
    </location>
    <ligand>
        <name>substrate</name>
    </ligand>
</feature>
<dbReference type="GO" id="GO:0000287">
    <property type="term" value="F:magnesium ion binding"/>
    <property type="evidence" value="ECO:0007669"/>
    <property type="project" value="UniProtKB-UniRule"/>
</dbReference>
<feature type="domain" description="FGAR-AT PurM N-terminal-like" evidence="12">
    <location>
        <begin position="643"/>
        <end position="801"/>
    </location>
</feature>
<proteinExistence type="inferred from homology"/>
<feature type="binding site" evidence="8">
    <location>
        <position position="498"/>
    </location>
    <ligand>
        <name>Mg(2+)</name>
        <dbReference type="ChEBI" id="CHEBI:18420"/>
        <label>2</label>
    </ligand>
</feature>
<comment type="caution">
    <text evidence="13">The sequence shown here is derived from an EMBL/GenBank/DDBJ whole genome shotgun (WGS) entry which is preliminary data.</text>
</comment>
<feature type="binding site" evidence="8">
    <location>
        <position position="337"/>
    </location>
    <ligand>
        <name>Mg(2+)</name>
        <dbReference type="ChEBI" id="CHEBI:18420"/>
        <label>2</label>
    </ligand>
</feature>
<organism evidence="13 14">
    <name type="scientific">Rubripirellula reticaptiva</name>
    <dbReference type="NCBI Taxonomy" id="2528013"/>
    <lineage>
        <taxon>Bacteria</taxon>
        <taxon>Pseudomonadati</taxon>
        <taxon>Planctomycetota</taxon>
        <taxon>Planctomycetia</taxon>
        <taxon>Pirellulales</taxon>
        <taxon>Pirellulaceae</taxon>
        <taxon>Rubripirellula</taxon>
    </lineage>
</organism>
<dbReference type="Pfam" id="PF18072">
    <property type="entry name" value="FGAR-AT_linker"/>
    <property type="match status" value="1"/>
</dbReference>
<dbReference type="Pfam" id="PF02769">
    <property type="entry name" value="AIRS_C"/>
    <property type="match status" value="2"/>
</dbReference>
<dbReference type="SUPFAM" id="SSF82697">
    <property type="entry name" value="PurS-like"/>
    <property type="match status" value="1"/>
</dbReference>
<dbReference type="HAMAP" id="MF_00420">
    <property type="entry name" value="PurL_2"/>
    <property type="match status" value="1"/>
</dbReference>
<evidence type="ECO:0000259" key="11">
    <source>
        <dbReference type="Pfam" id="PF18072"/>
    </source>
</evidence>
<keyword evidence="3 8" id="KW-0479">Metal-binding</keyword>
<feature type="binding site" evidence="8">
    <location>
        <position position="336"/>
    </location>
    <ligand>
        <name>substrate</name>
    </ligand>
</feature>
<evidence type="ECO:0000256" key="4">
    <source>
        <dbReference type="ARBA" id="ARBA00022741"/>
    </source>
</evidence>
<dbReference type="UniPathway" id="UPA00074">
    <property type="reaction ID" value="UER00128"/>
</dbReference>
<dbReference type="InterPro" id="IPR036604">
    <property type="entry name" value="PurS-like_sf"/>
</dbReference>
<feature type="binding site" evidence="8">
    <location>
        <position position="732"/>
    </location>
    <ligand>
        <name>ATP</name>
        <dbReference type="ChEBI" id="CHEBI:30616"/>
    </ligand>
</feature>
<feature type="domain" description="PurM-like N-terminal" evidence="9">
    <location>
        <begin position="295"/>
        <end position="419"/>
    </location>
</feature>
<feature type="active site" evidence="8">
    <location>
        <position position="231"/>
    </location>
</feature>
<dbReference type="GO" id="GO:0005737">
    <property type="term" value="C:cytoplasm"/>
    <property type="evidence" value="ECO:0007669"/>
    <property type="project" value="UniProtKB-SubCell"/>
</dbReference>
<dbReference type="Gene3D" id="1.10.8.750">
    <property type="entry name" value="Phosphoribosylformylglycinamidine synthase, linker domain"/>
    <property type="match status" value="1"/>
</dbReference>
<dbReference type="SUPFAM" id="SSF56042">
    <property type="entry name" value="PurM C-terminal domain-like"/>
    <property type="match status" value="2"/>
</dbReference>